<keyword evidence="1" id="KW-0812">Transmembrane</keyword>
<dbReference type="EMBL" id="LT607756">
    <property type="protein sequence ID" value="SCG85646.1"/>
    <property type="molecule type" value="Genomic_DNA"/>
</dbReference>
<dbReference type="OrthoDB" id="81731at2157"/>
<evidence type="ECO:0000313" key="2">
    <source>
        <dbReference type="EMBL" id="SCG85646.1"/>
    </source>
</evidence>
<dbReference type="KEGG" id="mcub:MCBB_1087"/>
<keyword evidence="1" id="KW-0472">Membrane</keyword>
<proteinExistence type="predicted"/>
<dbReference type="RefSeq" id="WP_071906780.1">
    <property type="nucleotide sequence ID" value="NZ_LT607756.1"/>
</dbReference>
<accession>A0A1D3L253</accession>
<evidence type="ECO:0000256" key="1">
    <source>
        <dbReference type="SAM" id="Phobius"/>
    </source>
</evidence>
<feature type="transmembrane region" description="Helical" evidence="1">
    <location>
        <begin position="12"/>
        <end position="34"/>
    </location>
</feature>
<name>A0A1D3L253_9EURY</name>
<reference evidence="2 3" key="1">
    <citation type="submission" date="2016-08" db="EMBL/GenBank/DDBJ databases">
        <authorList>
            <person name="Seilhamer J.J."/>
        </authorList>
    </citation>
    <scope>NUCLEOTIDE SEQUENCE [LARGE SCALE GENOMIC DNA]</scope>
    <source>
        <strain evidence="2">Buetzberg</strain>
    </source>
</reference>
<keyword evidence="3" id="KW-1185">Reference proteome</keyword>
<dbReference type="STRING" id="118062.MCBB_1087"/>
<dbReference type="AlphaFoldDB" id="A0A1D3L253"/>
<organism evidence="2 3">
    <name type="scientific">Methanobacterium congolense</name>
    <dbReference type="NCBI Taxonomy" id="118062"/>
    <lineage>
        <taxon>Archaea</taxon>
        <taxon>Methanobacteriati</taxon>
        <taxon>Methanobacteriota</taxon>
        <taxon>Methanomada group</taxon>
        <taxon>Methanobacteria</taxon>
        <taxon>Methanobacteriales</taxon>
        <taxon>Methanobacteriaceae</taxon>
        <taxon>Methanobacterium</taxon>
    </lineage>
</organism>
<protein>
    <submittedName>
        <fullName evidence="2">Uncharacterized protein</fullName>
    </submittedName>
</protein>
<keyword evidence="1" id="KW-1133">Transmembrane helix</keyword>
<sequence length="143" mass="15926">MKKLYLDNKGFATAELLFVTLIILVIMAGMLSLISGEMDKTQTGNLGQVRAEGEIIAEAINTAYLNGNGYTINLDLPKYDKNDSIQFTAVTTSKGTTNFLTINYGTQSFDIQLIPKKVESYTMDSEQKYHIKNDNGTITFETY</sequence>
<dbReference type="Proteomes" id="UP000094707">
    <property type="component" value="Chromosome I"/>
</dbReference>
<evidence type="ECO:0000313" key="3">
    <source>
        <dbReference type="Proteomes" id="UP000094707"/>
    </source>
</evidence>
<gene>
    <name evidence="2" type="ORF">MCBB_1087</name>
</gene>
<dbReference type="GeneID" id="30411932"/>